<keyword evidence="4 6" id="KW-1133">Transmembrane helix</keyword>
<evidence type="ECO:0000256" key="5">
    <source>
        <dbReference type="ARBA" id="ARBA00023136"/>
    </source>
</evidence>
<evidence type="ECO:0000313" key="9">
    <source>
        <dbReference type="Proteomes" id="UP000623172"/>
    </source>
</evidence>
<feature type="transmembrane region" description="Helical" evidence="6">
    <location>
        <begin position="62"/>
        <end position="85"/>
    </location>
</feature>
<feature type="transmembrane region" description="Helical" evidence="6">
    <location>
        <begin position="240"/>
        <end position="261"/>
    </location>
</feature>
<dbReference type="PROSITE" id="PS50850">
    <property type="entry name" value="MFS"/>
    <property type="match status" value="1"/>
</dbReference>
<dbReference type="Proteomes" id="UP000623172">
    <property type="component" value="Unassembled WGS sequence"/>
</dbReference>
<feature type="transmembrane region" description="Helical" evidence="6">
    <location>
        <begin position="306"/>
        <end position="324"/>
    </location>
</feature>
<evidence type="ECO:0000256" key="2">
    <source>
        <dbReference type="ARBA" id="ARBA00022448"/>
    </source>
</evidence>
<dbReference type="EMBL" id="JACRSR010000001">
    <property type="protein sequence ID" value="MBC8530416.1"/>
    <property type="molecule type" value="Genomic_DNA"/>
</dbReference>
<dbReference type="Gene3D" id="1.20.1250.20">
    <property type="entry name" value="MFS general substrate transporter like domains"/>
    <property type="match status" value="2"/>
</dbReference>
<organism evidence="8 9">
    <name type="scientific">Gehongia tenuis</name>
    <dbReference type="NCBI Taxonomy" id="2763655"/>
    <lineage>
        <taxon>Bacteria</taxon>
        <taxon>Bacillati</taxon>
        <taxon>Bacillota</taxon>
        <taxon>Clostridia</taxon>
        <taxon>Christensenellales</taxon>
        <taxon>Christensenellaceae</taxon>
        <taxon>Gehongia</taxon>
    </lineage>
</organism>
<dbReference type="GO" id="GO:0022857">
    <property type="term" value="F:transmembrane transporter activity"/>
    <property type="evidence" value="ECO:0007669"/>
    <property type="project" value="InterPro"/>
</dbReference>
<proteinExistence type="predicted"/>
<sequence>MSEWRQRAKDIFFGPKEPGITDERKRSFNFFILEACTGTISYTMTTGVFMTGLALYLGASDYLAGILASVQMLMNSVQIPAAFVVERVKHKKRYLSITYFMFRVMLSSSILIPLILPKSLWVPAFVTLNVLGFLSNSLGQPGFNDWMFDLVPLSIRGVFAARREARCQLLSVIFSLTMGVVVDALGQGYGAFAVPYSIAICVGLVNFWCIRQIETPPKEAENFQPPKVPFRKRLMGNRPVLQFSAIWILWNFGYMMAFSYFSVFMISSLGLSYSFMTVQNTVQMLSLVIAIRFWGRYADRAGWPKCLRMACLVIIAAFVARAFVVPSVSFLLIPIAILTGIGMGGTNIGPLNMVSYLGRSEERSFLIGLQAGVSGLSGFLGSLVGGGLNEAFRGVQVGPFTGLHITFLASGAVMAAAWIVFSFWARSKGVRALGAPGRVMEG</sequence>
<dbReference type="AlphaFoldDB" id="A0A926D2P9"/>
<evidence type="ECO:0000256" key="1">
    <source>
        <dbReference type="ARBA" id="ARBA00004651"/>
    </source>
</evidence>
<feature type="transmembrane region" description="Helical" evidence="6">
    <location>
        <begin position="405"/>
        <end position="425"/>
    </location>
</feature>
<feature type="domain" description="Major facilitator superfamily (MFS) profile" evidence="7">
    <location>
        <begin position="239"/>
        <end position="442"/>
    </location>
</feature>
<gene>
    <name evidence="8" type="ORF">H8696_00965</name>
</gene>
<comment type="caution">
    <text evidence="8">The sequence shown here is derived from an EMBL/GenBank/DDBJ whole genome shotgun (WGS) entry which is preliminary data.</text>
</comment>
<keyword evidence="3 6" id="KW-0812">Transmembrane</keyword>
<comment type="subcellular location">
    <subcellularLocation>
        <location evidence="1">Cell membrane</location>
        <topology evidence="1">Multi-pass membrane protein</topology>
    </subcellularLocation>
</comment>
<dbReference type="PANTHER" id="PTHR23526">
    <property type="entry name" value="INTEGRAL MEMBRANE TRANSPORT PROTEIN-RELATED"/>
    <property type="match status" value="1"/>
</dbReference>
<evidence type="ECO:0000256" key="4">
    <source>
        <dbReference type="ARBA" id="ARBA00022989"/>
    </source>
</evidence>
<evidence type="ECO:0000259" key="7">
    <source>
        <dbReference type="PROSITE" id="PS50850"/>
    </source>
</evidence>
<feature type="transmembrane region" description="Helical" evidence="6">
    <location>
        <begin position="192"/>
        <end position="210"/>
    </location>
</feature>
<evidence type="ECO:0000313" key="8">
    <source>
        <dbReference type="EMBL" id="MBC8530416.1"/>
    </source>
</evidence>
<feature type="transmembrane region" description="Helical" evidence="6">
    <location>
        <begin position="330"/>
        <end position="353"/>
    </location>
</feature>
<dbReference type="InterPro" id="IPR020846">
    <property type="entry name" value="MFS_dom"/>
</dbReference>
<dbReference type="InterPro" id="IPR052528">
    <property type="entry name" value="Sugar_transport-like"/>
</dbReference>
<keyword evidence="2" id="KW-0813">Transport</keyword>
<protein>
    <submittedName>
        <fullName evidence="8">MFS transporter</fullName>
    </submittedName>
</protein>
<accession>A0A926D2P9</accession>
<keyword evidence="5 6" id="KW-0472">Membrane</keyword>
<feature type="transmembrane region" description="Helical" evidence="6">
    <location>
        <begin position="30"/>
        <end position="56"/>
    </location>
</feature>
<dbReference type="SUPFAM" id="SSF103473">
    <property type="entry name" value="MFS general substrate transporter"/>
    <property type="match status" value="1"/>
</dbReference>
<keyword evidence="9" id="KW-1185">Reference proteome</keyword>
<dbReference type="PANTHER" id="PTHR23526:SF2">
    <property type="entry name" value="MAJOR FACILITATOR SUPERFAMILY (MFS) PROFILE DOMAIN-CONTAINING PROTEIN"/>
    <property type="match status" value="1"/>
</dbReference>
<dbReference type="RefSeq" id="WP_249314336.1">
    <property type="nucleotide sequence ID" value="NZ_JACRSR010000001.1"/>
</dbReference>
<feature type="transmembrane region" description="Helical" evidence="6">
    <location>
        <begin position="365"/>
        <end position="385"/>
    </location>
</feature>
<name>A0A926D2P9_9FIRM</name>
<evidence type="ECO:0000256" key="6">
    <source>
        <dbReference type="SAM" id="Phobius"/>
    </source>
</evidence>
<reference evidence="8" key="1">
    <citation type="submission" date="2020-08" db="EMBL/GenBank/DDBJ databases">
        <title>Genome public.</title>
        <authorList>
            <person name="Liu C."/>
            <person name="Sun Q."/>
        </authorList>
    </citation>
    <scope>NUCLEOTIDE SEQUENCE</scope>
    <source>
        <strain evidence="8">NSJ-53</strain>
    </source>
</reference>
<feature type="transmembrane region" description="Helical" evidence="6">
    <location>
        <begin position="273"/>
        <end position="294"/>
    </location>
</feature>
<dbReference type="InterPro" id="IPR011701">
    <property type="entry name" value="MFS"/>
</dbReference>
<dbReference type="Pfam" id="PF07690">
    <property type="entry name" value="MFS_1"/>
    <property type="match status" value="1"/>
</dbReference>
<evidence type="ECO:0000256" key="3">
    <source>
        <dbReference type="ARBA" id="ARBA00022692"/>
    </source>
</evidence>
<dbReference type="GO" id="GO:0005886">
    <property type="term" value="C:plasma membrane"/>
    <property type="evidence" value="ECO:0007669"/>
    <property type="project" value="UniProtKB-SubCell"/>
</dbReference>
<dbReference type="InterPro" id="IPR036259">
    <property type="entry name" value="MFS_trans_sf"/>
</dbReference>